<evidence type="ECO:0000313" key="12">
    <source>
        <dbReference type="Proteomes" id="UP000220914"/>
    </source>
</evidence>
<reference evidence="10" key="3">
    <citation type="submission" date="2020-02" db="EMBL/GenBank/DDBJ databases">
        <authorList>
            <person name="Matsumoto Y."/>
            <person name="Motooka D."/>
            <person name="Nakamura S."/>
        </authorList>
    </citation>
    <scope>NUCLEOTIDE SEQUENCE</scope>
    <source>
        <strain evidence="10">JCM 6377</strain>
    </source>
</reference>
<evidence type="ECO:0000256" key="5">
    <source>
        <dbReference type="ARBA" id="ARBA00023002"/>
    </source>
</evidence>
<dbReference type="EMBL" id="BLKS01000001">
    <property type="protein sequence ID" value="GFG49703.1"/>
    <property type="molecule type" value="Genomic_DNA"/>
</dbReference>
<evidence type="ECO:0000256" key="7">
    <source>
        <dbReference type="ARBA" id="ARBA00023098"/>
    </source>
</evidence>
<keyword evidence="2" id="KW-0444">Lipid biosynthesis</keyword>
<keyword evidence="1" id="KW-0963">Cytoplasm</keyword>
<dbReference type="InterPro" id="IPR016205">
    <property type="entry name" value="Glycerol_DH"/>
</dbReference>
<keyword evidence="9" id="KW-1208">Phospholipid metabolism</keyword>
<evidence type="ECO:0000313" key="10">
    <source>
        <dbReference type="EMBL" id="GFG49703.1"/>
    </source>
</evidence>
<dbReference type="SUPFAM" id="SSF56796">
    <property type="entry name" value="Dehydroquinate synthase-like"/>
    <property type="match status" value="1"/>
</dbReference>
<gene>
    <name evidence="11" type="ORF">CQY20_26430</name>
    <name evidence="10" type="ORF">MAGR_11440</name>
</gene>
<dbReference type="Proteomes" id="UP000465302">
    <property type="component" value="Unassembled WGS sequence"/>
</dbReference>
<dbReference type="Proteomes" id="UP000220914">
    <property type="component" value="Unassembled WGS sequence"/>
</dbReference>
<keyword evidence="6" id="KW-0520">NAD</keyword>
<name>A0A2A7MRB0_MYCAG</name>
<dbReference type="Pfam" id="PF13685">
    <property type="entry name" value="Fe-ADH_2"/>
    <property type="match status" value="1"/>
</dbReference>
<dbReference type="InterPro" id="IPR032837">
    <property type="entry name" value="G1PDH"/>
</dbReference>
<evidence type="ECO:0000256" key="8">
    <source>
        <dbReference type="ARBA" id="ARBA00023209"/>
    </source>
</evidence>
<evidence type="ECO:0000256" key="3">
    <source>
        <dbReference type="ARBA" id="ARBA00022723"/>
    </source>
</evidence>
<evidence type="ECO:0000313" key="13">
    <source>
        <dbReference type="Proteomes" id="UP000465302"/>
    </source>
</evidence>
<dbReference type="OrthoDB" id="4661864at2"/>
<dbReference type="AlphaFoldDB" id="A0A2A7MRB0"/>
<evidence type="ECO:0000256" key="2">
    <source>
        <dbReference type="ARBA" id="ARBA00022516"/>
    </source>
</evidence>
<dbReference type="EMBL" id="PDCP01000071">
    <property type="protein sequence ID" value="PEG34246.1"/>
    <property type="molecule type" value="Genomic_DNA"/>
</dbReference>
<dbReference type="Gene3D" id="3.40.50.1970">
    <property type="match status" value="1"/>
</dbReference>
<evidence type="ECO:0000313" key="11">
    <source>
        <dbReference type="EMBL" id="PEG34246.1"/>
    </source>
</evidence>
<keyword evidence="5" id="KW-0560">Oxidoreductase</keyword>
<keyword evidence="7" id="KW-0443">Lipid metabolism</keyword>
<dbReference type="GO" id="GO:0008654">
    <property type="term" value="P:phospholipid biosynthetic process"/>
    <property type="evidence" value="ECO:0007669"/>
    <property type="project" value="UniProtKB-KW"/>
</dbReference>
<dbReference type="Gene3D" id="1.20.1090.10">
    <property type="entry name" value="Dehydroquinate synthase-like - alpha domain"/>
    <property type="match status" value="1"/>
</dbReference>
<accession>A0A2A7MRB0</accession>
<evidence type="ECO:0000256" key="9">
    <source>
        <dbReference type="ARBA" id="ARBA00023264"/>
    </source>
</evidence>
<keyword evidence="3" id="KW-0479">Metal-binding</keyword>
<keyword evidence="8" id="KW-0594">Phospholipid biosynthesis</keyword>
<keyword evidence="12" id="KW-1185">Reference proteome</keyword>
<dbReference type="GO" id="GO:0016614">
    <property type="term" value="F:oxidoreductase activity, acting on CH-OH group of donors"/>
    <property type="evidence" value="ECO:0007669"/>
    <property type="project" value="InterPro"/>
</dbReference>
<reference evidence="10 13" key="2">
    <citation type="journal article" date="2019" name="Emerg. Microbes Infect.">
        <title>Comprehensive subspecies identification of 175 nontuberculous mycobacteria species based on 7547 genomic profiles.</title>
        <authorList>
            <person name="Matsumoto Y."/>
            <person name="Kinjo T."/>
            <person name="Motooka D."/>
            <person name="Nabeya D."/>
            <person name="Jung N."/>
            <person name="Uechi K."/>
            <person name="Horii T."/>
            <person name="Iida T."/>
            <person name="Fujita J."/>
            <person name="Nakamura S."/>
        </authorList>
    </citation>
    <scope>NUCLEOTIDE SEQUENCE [LARGE SCALE GENOMIC DNA]</scope>
    <source>
        <strain evidence="10 13">JCM 6377</strain>
    </source>
</reference>
<comment type="caution">
    <text evidence="11">The sequence shown here is derived from an EMBL/GenBank/DDBJ whole genome shotgun (WGS) entry which is preliminary data.</text>
</comment>
<keyword evidence="4" id="KW-0521">NADP</keyword>
<reference evidence="11 12" key="1">
    <citation type="submission" date="2017-10" db="EMBL/GenBank/DDBJ databases">
        <title>The new phylogeny of genus Mycobacterium.</title>
        <authorList>
            <person name="Tortoli E."/>
            <person name="Trovato A."/>
            <person name="Cirillo D.M."/>
        </authorList>
    </citation>
    <scope>NUCLEOTIDE SEQUENCE [LARGE SCALE GENOMIC DNA]</scope>
    <source>
        <strain evidence="11 12">CCUG37673</strain>
    </source>
</reference>
<dbReference type="PANTHER" id="PTHR43616">
    <property type="entry name" value="GLYCEROL DEHYDROGENASE"/>
    <property type="match status" value="1"/>
</dbReference>
<evidence type="ECO:0000256" key="4">
    <source>
        <dbReference type="ARBA" id="ARBA00022857"/>
    </source>
</evidence>
<evidence type="ECO:0000256" key="1">
    <source>
        <dbReference type="ARBA" id="ARBA00022490"/>
    </source>
</evidence>
<protein>
    <recommendedName>
        <fullName evidence="14">3-dehydroquinate synthase</fullName>
    </recommendedName>
</protein>
<dbReference type="RefSeq" id="WP_097943121.1">
    <property type="nucleotide sequence ID" value="NZ_BLKS01000001.1"/>
</dbReference>
<organism evidence="11 12">
    <name type="scientific">Mycolicibacterium agri</name>
    <name type="common">Mycobacterium agri</name>
    <dbReference type="NCBI Taxonomy" id="36811"/>
    <lineage>
        <taxon>Bacteria</taxon>
        <taxon>Bacillati</taxon>
        <taxon>Actinomycetota</taxon>
        <taxon>Actinomycetes</taxon>
        <taxon>Mycobacteriales</taxon>
        <taxon>Mycobacteriaceae</taxon>
        <taxon>Mycolicibacterium</taxon>
    </lineage>
</organism>
<evidence type="ECO:0008006" key="14">
    <source>
        <dbReference type="Google" id="ProtNLM"/>
    </source>
</evidence>
<proteinExistence type="predicted"/>
<evidence type="ECO:0000256" key="6">
    <source>
        <dbReference type="ARBA" id="ARBA00023027"/>
    </source>
</evidence>
<dbReference type="PANTHER" id="PTHR43616:SF5">
    <property type="entry name" value="GLYCEROL DEHYDROGENASE 1"/>
    <property type="match status" value="1"/>
</dbReference>
<dbReference type="GO" id="GO:0046872">
    <property type="term" value="F:metal ion binding"/>
    <property type="evidence" value="ECO:0007669"/>
    <property type="project" value="UniProtKB-KW"/>
</dbReference>
<sequence>MTAVPDPNALLTELRSRGYANLPDIDIRVGTSVLDGAVADASSRQGPPAPVIVSDGGPYRTPAGSVVDRLSEQLGGCRVIQLGEGTVRADEDTVERAVAEVGSSQLLVSVGAGTLTDIAKITAQHTGSRHVAVQTACSINGFIADRSVLVIAGAKRTVVSRWPDMLVADSDILGSAPQRLNLAGVGDLSTVPNAVAEWQLAARLGHGPGYDAAVVEQVLAAMPALPSLARATRDAEPDGLADLARLLAGSGLSMGIVGSTAPASGSEHAVSHLLEMALAQRLGPAAPHGMQVTVATRLALRVWQLVDRAIRSGPVQIRVPDEAASRDAVALAFAELGAKTVEECWTAYSAKRNWLQEHRTDVEALVSDWDEFIRSLSLPTPEQFDDVSHASGLPTRAEDLGSGYDDRLLTWALRNCHLLRERISIVDLADVLGVWSDDTARSIVADSENR</sequence>